<name>A0A250AWX6_9GAMM</name>
<evidence type="ECO:0000259" key="1">
    <source>
        <dbReference type="PROSITE" id="PS50887"/>
    </source>
</evidence>
<dbReference type="InterPro" id="IPR043128">
    <property type="entry name" value="Rev_trsase/Diguanyl_cyclase"/>
</dbReference>
<dbReference type="SUPFAM" id="SSF55785">
    <property type="entry name" value="PYP-like sensor domain (PAS domain)"/>
    <property type="match status" value="1"/>
</dbReference>
<dbReference type="Pfam" id="PF00990">
    <property type="entry name" value="GGDEF"/>
    <property type="match status" value="1"/>
</dbReference>
<dbReference type="InterPro" id="IPR000160">
    <property type="entry name" value="GGDEF_dom"/>
</dbReference>
<dbReference type="InterPro" id="IPR052163">
    <property type="entry name" value="DGC-Regulatory_Protein"/>
</dbReference>
<reference evidence="2 3" key="1">
    <citation type="submission" date="2016-01" db="EMBL/GenBank/DDBJ databases">
        <authorList>
            <person name="Oliw E.H."/>
        </authorList>
    </citation>
    <scope>NUCLEOTIDE SEQUENCE [LARGE SCALE GENOMIC DNA]</scope>
    <source>
        <strain evidence="2 3">FRB97</strain>
    </source>
</reference>
<dbReference type="KEGG" id="gqu:AWC35_03440"/>
<dbReference type="EMBL" id="CP014136">
    <property type="protein sequence ID" value="ATA18473.1"/>
    <property type="molecule type" value="Genomic_DNA"/>
</dbReference>
<dbReference type="PROSITE" id="PS50887">
    <property type="entry name" value="GGDEF"/>
    <property type="match status" value="1"/>
</dbReference>
<gene>
    <name evidence="2" type="ORF">AWC35_03440</name>
</gene>
<dbReference type="RefSeq" id="WP_095845070.1">
    <property type="nucleotide sequence ID" value="NZ_CP014136.1"/>
</dbReference>
<dbReference type="CDD" id="cd01949">
    <property type="entry name" value="GGDEF"/>
    <property type="match status" value="1"/>
</dbReference>
<dbReference type="OrthoDB" id="9812260at2"/>
<accession>A0A250AWX6</accession>
<dbReference type="PANTHER" id="PTHR46663">
    <property type="entry name" value="DIGUANYLATE CYCLASE DGCT-RELATED"/>
    <property type="match status" value="1"/>
</dbReference>
<dbReference type="SUPFAM" id="SSF55073">
    <property type="entry name" value="Nucleotide cyclase"/>
    <property type="match status" value="1"/>
</dbReference>
<dbReference type="Proteomes" id="UP000217182">
    <property type="component" value="Chromosome"/>
</dbReference>
<evidence type="ECO:0000313" key="3">
    <source>
        <dbReference type="Proteomes" id="UP000217182"/>
    </source>
</evidence>
<keyword evidence="3" id="KW-1185">Reference proteome</keyword>
<proteinExistence type="predicted"/>
<organism evidence="2 3">
    <name type="scientific">Gibbsiella quercinecans</name>
    <dbReference type="NCBI Taxonomy" id="929813"/>
    <lineage>
        <taxon>Bacteria</taxon>
        <taxon>Pseudomonadati</taxon>
        <taxon>Pseudomonadota</taxon>
        <taxon>Gammaproteobacteria</taxon>
        <taxon>Enterobacterales</taxon>
        <taxon>Yersiniaceae</taxon>
        <taxon>Gibbsiella</taxon>
    </lineage>
</organism>
<evidence type="ECO:0000313" key="2">
    <source>
        <dbReference type="EMBL" id="ATA18473.1"/>
    </source>
</evidence>
<dbReference type="InterPro" id="IPR029787">
    <property type="entry name" value="Nucleotide_cyclase"/>
</dbReference>
<feature type="domain" description="GGDEF" evidence="1">
    <location>
        <begin position="178"/>
        <end position="311"/>
    </location>
</feature>
<dbReference type="PANTHER" id="PTHR46663:SF2">
    <property type="entry name" value="GGDEF DOMAIN-CONTAINING PROTEIN"/>
    <property type="match status" value="1"/>
</dbReference>
<protein>
    <recommendedName>
        <fullName evidence="1">GGDEF domain-containing protein</fullName>
    </recommendedName>
</protein>
<dbReference type="AlphaFoldDB" id="A0A250AWX6"/>
<dbReference type="SMART" id="SM00267">
    <property type="entry name" value="GGDEF"/>
    <property type="match status" value="1"/>
</dbReference>
<dbReference type="NCBIfam" id="TIGR00254">
    <property type="entry name" value="GGDEF"/>
    <property type="match status" value="1"/>
</dbReference>
<sequence>MKELFEREKGGGIQSHQDLFIILDALPLPISWATLPDGKIQFTNRAFKKIFGYEDNQFTEVIDWVESTYINESERRLAINHWKKLWTPQSTGVSEVAPFDIQVKTAYGTVLFVQHRGIILHDINIGIAIFEDITARKLAESYLQRIAYEDALTGLANRHALQMHWDAMHAGKVAEVPKRQALLLFDLDGFKQVNDRYGHDVGDGLLIIVAEEIKRCCRQQDFVCRLGGDEFLILLSDFSDTAVVEKICRDIEAAFTTPFIVGEHSLSLGASIGISLYPEQATSLRELFKKADQALYRLKRSRKGGWAWFAPPK</sequence>
<dbReference type="InterPro" id="IPR035965">
    <property type="entry name" value="PAS-like_dom_sf"/>
</dbReference>
<dbReference type="Gene3D" id="3.30.70.270">
    <property type="match status" value="1"/>
</dbReference>
<dbReference type="Gene3D" id="3.30.450.20">
    <property type="entry name" value="PAS domain"/>
    <property type="match status" value="1"/>
</dbReference>
<dbReference type="InterPro" id="IPR000014">
    <property type="entry name" value="PAS"/>
</dbReference>
<dbReference type="NCBIfam" id="TIGR00229">
    <property type="entry name" value="sensory_box"/>
    <property type="match status" value="1"/>
</dbReference>